<proteinExistence type="inferred from homology"/>
<evidence type="ECO:0000256" key="1">
    <source>
        <dbReference type="ARBA" id="ARBA00004651"/>
    </source>
</evidence>
<organism evidence="9 10">
    <name type="scientific">Paenibacillus curdlanolyticus YK9</name>
    <dbReference type="NCBI Taxonomy" id="717606"/>
    <lineage>
        <taxon>Bacteria</taxon>
        <taxon>Bacillati</taxon>
        <taxon>Bacillota</taxon>
        <taxon>Bacilli</taxon>
        <taxon>Bacillales</taxon>
        <taxon>Paenibacillaceae</taxon>
        <taxon>Paenibacillus</taxon>
    </lineage>
</organism>
<name>E0I3Y4_9BACL</name>
<dbReference type="GO" id="GO:0005886">
    <property type="term" value="C:plasma membrane"/>
    <property type="evidence" value="ECO:0007669"/>
    <property type="project" value="UniProtKB-SubCell"/>
</dbReference>
<feature type="transmembrane region" description="Helical" evidence="7">
    <location>
        <begin position="61"/>
        <end position="83"/>
    </location>
</feature>
<comment type="similarity">
    <text evidence="7">Belongs to the binding-protein-dependent transport system permease family.</text>
</comment>
<evidence type="ECO:0000259" key="8">
    <source>
        <dbReference type="PROSITE" id="PS50928"/>
    </source>
</evidence>
<feature type="transmembrane region" description="Helical" evidence="7">
    <location>
        <begin position="123"/>
        <end position="142"/>
    </location>
</feature>
<keyword evidence="4 7" id="KW-0812">Transmembrane</keyword>
<dbReference type="Pfam" id="PF00528">
    <property type="entry name" value="BPD_transp_1"/>
    <property type="match status" value="1"/>
</dbReference>
<protein>
    <submittedName>
        <fullName evidence="9">Binding-protein-dependent transport systems inner membrane component</fullName>
    </submittedName>
</protein>
<evidence type="ECO:0000313" key="9">
    <source>
        <dbReference type="EMBL" id="EFM12998.1"/>
    </source>
</evidence>
<dbReference type="Proteomes" id="UP000005387">
    <property type="component" value="Unassembled WGS sequence"/>
</dbReference>
<dbReference type="eggNOG" id="COG0600">
    <property type="taxonomic scope" value="Bacteria"/>
</dbReference>
<dbReference type="PROSITE" id="PS50928">
    <property type="entry name" value="ABC_TM1"/>
    <property type="match status" value="1"/>
</dbReference>
<keyword evidence="2 7" id="KW-0813">Transport</keyword>
<feature type="transmembrane region" description="Helical" evidence="7">
    <location>
        <begin position="219"/>
        <end position="240"/>
    </location>
</feature>
<dbReference type="CDD" id="cd06261">
    <property type="entry name" value="TM_PBP2"/>
    <property type="match status" value="1"/>
</dbReference>
<dbReference type="RefSeq" id="WP_006036526.1">
    <property type="nucleotide sequence ID" value="NZ_AEDD01000001.1"/>
</dbReference>
<dbReference type="PANTHER" id="PTHR30151">
    <property type="entry name" value="ALKANE SULFONATE ABC TRANSPORTER-RELATED, MEMBRANE SUBUNIT"/>
    <property type="match status" value="1"/>
</dbReference>
<dbReference type="GO" id="GO:0055085">
    <property type="term" value="P:transmembrane transport"/>
    <property type="evidence" value="ECO:0007669"/>
    <property type="project" value="InterPro"/>
</dbReference>
<feature type="transmembrane region" description="Helical" evidence="7">
    <location>
        <begin position="12"/>
        <end position="31"/>
    </location>
</feature>
<keyword evidence="10" id="KW-1185">Reference proteome</keyword>
<keyword evidence="6 7" id="KW-0472">Membrane</keyword>
<dbReference type="OrthoDB" id="9804353at2"/>
<dbReference type="STRING" id="717606.PaecuDRAFT_0509"/>
<sequence length="255" mass="27969">MASNWRKIVPPAIVLALIVIVWQLVVDGGAVERWELPSPTDIVHEAASIAPRLLDHTSATLQLALIGFMIGAAAGIVLAAFLHLIPGAREAISPLLILSQNIPIIVLAPLLVLWFGFGLTPKIVLVTLVCFFPVAVSMLTGLRERDARLAEYLRMLGAGRWRLFASLELPYSIPYVFSGLKIAATYSMTSAVVAEWVGADRGLGYFMQLSRKGFMAPRVFAAVIIIVAISLALYSVIVLIERLMIRWRPKKEERA</sequence>
<feature type="domain" description="ABC transmembrane type-1" evidence="8">
    <location>
        <begin position="57"/>
        <end position="237"/>
    </location>
</feature>
<reference evidence="9 10" key="1">
    <citation type="submission" date="2010-07" db="EMBL/GenBank/DDBJ databases">
        <title>The draft genome of Paenibacillus curdlanolyticus YK9.</title>
        <authorList>
            <consortium name="US DOE Joint Genome Institute (JGI-PGF)"/>
            <person name="Lucas S."/>
            <person name="Copeland A."/>
            <person name="Lapidus A."/>
            <person name="Cheng J.-F."/>
            <person name="Bruce D."/>
            <person name="Goodwin L."/>
            <person name="Pitluck S."/>
            <person name="Land M.L."/>
            <person name="Hauser L."/>
            <person name="Chang Y.-J."/>
            <person name="Jeffries C."/>
            <person name="Anderson I.J."/>
            <person name="Johnson E."/>
            <person name="Loganathan U."/>
            <person name="Mulhopadhyay B."/>
            <person name="Kyrpides N."/>
            <person name="Woyke T.J."/>
        </authorList>
    </citation>
    <scope>NUCLEOTIDE SEQUENCE [LARGE SCALE GENOMIC DNA]</scope>
    <source>
        <strain evidence="9 10">YK9</strain>
    </source>
</reference>
<evidence type="ECO:0000256" key="2">
    <source>
        <dbReference type="ARBA" id="ARBA00022448"/>
    </source>
</evidence>
<dbReference type="Gene3D" id="1.10.3720.10">
    <property type="entry name" value="MetI-like"/>
    <property type="match status" value="1"/>
</dbReference>
<dbReference type="InterPro" id="IPR035906">
    <property type="entry name" value="MetI-like_sf"/>
</dbReference>
<keyword evidence="3" id="KW-1003">Cell membrane</keyword>
<evidence type="ECO:0000256" key="4">
    <source>
        <dbReference type="ARBA" id="ARBA00022692"/>
    </source>
</evidence>
<feature type="transmembrane region" description="Helical" evidence="7">
    <location>
        <begin position="95"/>
        <end position="117"/>
    </location>
</feature>
<evidence type="ECO:0000256" key="6">
    <source>
        <dbReference type="ARBA" id="ARBA00023136"/>
    </source>
</evidence>
<evidence type="ECO:0000256" key="5">
    <source>
        <dbReference type="ARBA" id="ARBA00022989"/>
    </source>
</evidence>
<dbReference type="InterPro" id="IPR000515">
    <property type="entry name" value="MetI-like"/>
</dbReference>
<gene>
    <name evidence="9" type="ORF">PaecuDRAFT_0509</name>
</gene>
<dbReference type="EMBL" id="AEDD01000001">
    <property type="protein sequence ID" value="EFM12998.1"/>
    <property type="molecule type" value="Genomic_DNA"/>
</dbReference>
<comment type="subcellular location">
    <subcellularLocation>
        <location evidence="1 7">Cell membrane</location>
        <topology evidence="1 7">Multi-pass membrane protein</topology>
    </subcellularLocation>
</comment>
<dbReference type="PANTHER" id="PTHR30151:SF20">
    <property type="entry name" value="ABC TRANSPORTER PERMEASE PROTEIN HI_0355-RELATED"/>
    <property type="match status" value="1"/>
</dbReference>
<feature type="transmembrane region" description="Helical" evidence="7">
    <location>
        <begin position="163"/>
        <end position="184"/>
    </location>
</feature>
<dbReference type="SUPFAM" id="SSF161098">
    <property type="entry name" value="MetI-like"/>
    <property type="match status" value="1"/>
</dbReference>
<evidence type="ECO:0000313" key="10">
    <source>
        <dbReference type="Proteomes" id="UP000005387"/>
    </source>
</evidence>
<dbReference type="AlphaFoldDB" id="E0I3Y4"/>
<evidence type="ECO:0000256" key="3">
    <source>
        <dbReference type="ARBA" id="ARBA00022475"/>
    </source>
</evidence>
<evidence type="ECO:0000256" key="7">
    <source>
        <dbReference type="RuleBase" id="RU363032"/>
    </source>
</evidence>
<accession>E0I3Y4</accession>
<keyword evidence="5 7" id="KW-1133">Transmembrane helix</keyword>